<dbReference type="DNASU" id="1727793"/>
<dbReference type="Pfam" id="PF01565">
    <property type="entry name" value="FAD_binding_4"/>
    <property type="match status" value="1"/>
</dbReference>
<dbReference type="PROSITE" id="PS51387">
    <property type="entry name" value="FAD_PCMH"/>
    <property type="match status" value="1"/>
</dbReference>
<evidence type="ECO:0000256" key="2">
    <source>
        <dbReference type="ARBA" id="ARBA00022630"/>
    </source>
</evidence>
<dbReference type="AlphaFoldDB" id="Q7V678"/>
<dbReference type="Gene3D" id="3.30.70.2740">
    <property type="match status" value="1"/>
</dbReference>
<keyword evidence="4 6" id="KW-0560">Oxidoreductase</keyword>
<organism evidence="6 7">
    <name type="scientific">Prochlorococcus marinus (strain MIT 9313)</name>
    <dbReference type="NCBI Taxonomy" id="74547"/>
    <lineage>
        <taxon>Bacteria</taxon>
        <taxon>Bacillati</taxon>
        <taxon>Cyanobacteriota</taxon>
        <taxon>Cyanophyceae</taxon>
        <taxon>Synechococcales</taxon>
        <taxon>Prochlorococcaceae</taxon>
        <taxon>Prochlorococcus</taxon>
    </lineage>
</organism>
<sequence>MLPRLLDRCAGMVSHDWTALDRDLRRFLPKKSVVSKRQELLVYDCDGLTIDRHCPPLAVLPETTEEVSQILACCHRHSIPFVARGSGTGLSGGALVEQEALLVVTSRMRRILSMDLDNHTITVQPGVINSWVTRAVAGEGFYYAPDPSSQVVCSIGGNVAENSGGVHCLKYGVTSNHVLGLEVVLADGTVTLLGGGLPEHAELDLRGAFIGSEGTLGIATAITLRLLRAPQHVTVLLADFPTMESAGEAVCQVTAAGVLPAGMEIMDNFMINAVNDLFGFDEYPRDAAAVLLIELDGQAAEVTVAADQASGLCSKAGARTIRRAEEPADRALLWKGRKSAFAAVGQISPTYYVQDGVVPRSTLPRVLMAIERLSREYELPVANVFHAGDGNLHPLILYNADTPDVESRVRDLGSAILRECLDVGGSITGEHGVGADKRCYLDWMFAADDLSTMKLLRRAFDPDGRANPDKIFPTPKSCGESARRQVILTSEGLEMPSEAKAF</sequence>
<keyword evidence="2" id="KW-0285">Flavoprotein</keyword>
<dbReference type="InterPro" id="IPR036318">
    <property type="entry name" value="FAD-bd_PCMH-like_sf"/>
</dbReference>
<dbReference type="InterPro" id="IPR004113">
    <property type="entry name" value="FAD-bd_oxidored_4_C"/>
</dbReference>
<dbReference type="InterPro" id="IPR016169">
    <property type="entry name" value="FAD-bd_PCMH_sub2"/>
</dbReference>
<evidence type="ECO:0000259" key="5">
    <source>
        <dbReference type="PROSITE" id="PS51387"/>
    </source>
</evidence>
<accession>Q7V678</accession>
<dbReference type="Pfam" id="PF02913">
    <property type="entry name" value="FAD-oxidase_C"/>
    <property type="match status" value="1"/>
</dbReference>
<dbReference type="Gene3D" id="3.30.465.10">
    <property type="match status" value="1"/>
</dbReference>
<keyword evidence="7" id="KW-1185">Reference proteome</keyword>
<gene>
    <name evidence="6" type="primary">glcD</name>
    <name evidence="6" type="ordered locus">PMT_1295</name>
</gene>
<dbReference type="EMBL" id="BX548175">
    <property type="protein sequence ID" value="CAE21470.1"/>
    <property type="molecule type" value="Genomic_DNA"/>
</dbReference>
<name>Q7V678_PROMM</name>
<evidence type="ECO:0000256" key="4">
    <source>
        <dbReference type="ARBA" id="ARBA00023002"/>
    </source>
</evidence>
<dbReference type="KEGG" id="pmt:PMT_1295"/>
<dbReference type="HOGENOM" id="CLU_017779_9_2_3"/>
<dbReference type="InterPro" id="IPR016166">
    <property type="entry name" value="FAD-bd_PCMH"/>
</dbReference>
<dbReference type="InterPro" id="IPR016164">
    <property type="entry name" value="FAD-linked_Oxase-like_C"/>
</dbReference>
<evidence type="ECO:0000313" key="6">
    <source>
        <dbReference type="EMBL" id="CAE21470.1"/>
    </source>
</evidence>
<dbReference type="InterPro" id="IPR006094">
    <property type="entry name" value="Oxid_FAD_bind_N"/>
</dbReference>
<comment type="cofactor">
    <cofactor evidence="1">
        <name>FAD</name>
        <dbReference type="ChEBI" id="CHEBI:57692"/>
    </cofactor>
</comment>
<dbReference type="PANTHER" id="PTHR42934">
    <property type="entry name" value="GLYCOLATE OXIDASE SUBUNIT GLCD"/>
    <property type="match status" value="1"/>
</dbReference>
<dbReference type="SUPFAM" id="SSF55103">
    <property type="entry name" value="FAD-linked oxidases, C-terminal domain"/>
    <property type="match status" value="1"/>
</dbReference>
<feature type="domain" description="FAD-binding PCMH-type" evidence="5">
    <location>
        <begin position="51"/>
        <end position="229"/>
    </location>
</feature>
<proteinExistence type="predicted"/>
<dbReference type="Gene3D" id="1.10.45.10">
    <property type="entry name" value="Vanillyl-alcohol Oxidase, Chain A, domain 4"/>
    <property type="match status" value="1"/>
</dbReference>
<evidence type="ECO:0000256" key="3">
    <source>
        <dbReference type="ARBA" id="ARBA00022827"/>
    </source>
</evidence>
<dbReference type="EC" id="1.1.3.15" evidence="6"/>
<dbReference type="eggNOG" id="COG0277">
    <property type="taxonomic scope" value="Bacteria"/>
</dbReference>
<dbReference type="InterPro" id="IPR016171">
    <property type="entry name" value="Vanillyl_alc_oxidase_C-sub2"/>
</dbReference>
<dbReference type="GO" id="GO:0003973">
    <property type="term" value="F:(S)-2-hydroxy-acid oxidase activity"/>
    <property type="evidence" value="ECO:0007669"/>
    <property type="project" value="UniProtKB-EC"/>
</dbReference>
<dbReference type="GO" id="GO:0071949">
    <property type="term" value="F:FAD binding"/>
    <property type="evidence" value="ECO:0007669"/>
    <property type="project" value="InterPro"/>
</dbReference>
<evidence type="ECO:0000313" key="7">
    <source>
        <dbReference type="Proteomes" id="UP000001423"/>
    </source>
</evidence>
<keyword evidence="3" id="KW-0274">FAD</keyword>
<dbReference type="PANTHER" id="PTHR42934:SF1">
    <property type="entry name" value="GLYCOLATE OXIDASE SUBUNIT GLCD"/>
    <property type="match status" value="1"/>
</dbReference>
<dbReference type="SUPFAM" id="SSF56176">
    <property type="entry name" value="FAD-binding/transporter-associated domain-like"/>
    <property type="match status" value="1"/>
</dbReference>
<protein>
    <submittedName>
        <fullName evidence="6">Putative glycolate oxidase subunit glcD</fullName>
        <ecNumber evidence="6">1.1.3.15</ecNumber>
    </submittedName>
</protein>
<evidence type="ECO:0000256" key="1">
    <source>
        <dbReference type="ARBA" id="ARBA00001974"/>
    </source>
</evidence>
<dbReference type="InterPro" id="IPR051914">
    <property type="entry name" value="FAD-linked_OxidoTrans_Type4"/>
</dbReference>
<dbReference type="Proteomes" id="UP000001423">
    <property type="component" value="Chromosome"/>
</dbReference>
<reference evidence="6 7" key="1">
    <citation type="journal article" date="2003" name="Nature">
        <title>Genome divergence in two Prochlorococcus ecotypes reflects oceanic niche differentiation.</title>
        <authorList>
            <person name="Rocap G."/>
            <person name="Larimer F.W."/>
            <person name="Lamerdin J.E."/>
            <person name="Malfatti S."/>
            <person name="Chain P."/>
            <person name="Ahlgren N.A."/>
            <person name="Arellano A."/>
            <person name="Coleman M."/>
            <person name="Hauser L."/>
            <person name="Hess W.R."/>
            <person name="Johnson Z.I."/>
            <person name="Land M.L."/>
            <person name="Lindell D."/>
            <person name="Post A.F."/>
            <person name="Regala W."/>
            <person name="Shah M."/>
            <person name="Shaw S.L."/>
            <person name="Steglich C."/>
            <person name="Sullivan M.B."/>
            <person name="Ting C.S."/>
            <person name="Tolonen A."/>
            <person name="Webb E.A."/>
            <person name="Zinser E.R."/>
            <person name="Chisholm S.W."/>
        </authorList>
    </citation>
    <scope>NUCLEOTIDE SEQUENCE [LARGE SCALE GENOMIC DNA]</scope>
    <source>
        <strain evidence="7">MIT 9313</strain>
    </source>
</reference>